<evidence type="ECO:0000313" key="1">
    <source>
        <dbReference type="EnsemblPlants" id="AET4Gv20527200.38"/>
    </source>
</evidence>
<dbReference type="Gramene" id="AET4Gv20527200.38">
    <property type="protein sequence ID" value="AET4Gv20527200.38"/>
    <property type="gene ID" value="AET4Gv20527200"/>
</dbReference>
<keyword evidence="2" id="KW-1185">Reference proteome</keyword>
<reference evidence="1" key="4">
    <citation type="submission" date="2019-03" db="UniProtKB">
        <authorList>
            <consortium name="EnsemblPlants"/>
        </authorList>
    </citation>
    <scope>IDENTIFICATION</scope>
</reference>
<evidence type="ECO:0000313" key="2">
    <source>
        <dbReference type="Proteomes" id="UP000015105"/>
    </source>
</evidence>
<name>A0A453IDT9_AEGTS</name>
<dbReference type="Proteomes" id="UP000015105">
    <property type="component" value="Chromosome 4D"/>
</dbReference>
<dbReference type="Gramene" id="AET4Gv20527200.39">
    <property type="protein sequence ID" value="AET4Gv20527200.39"/>
    <property type="gene ID" value="AET4Gv20527200"/>
</dbReference>
<reference evidence="2" key="2">
    <citation type="journal article" date="2017" name="Nat. Plants">
        <title>The Aegilops tauschii genome reveals multiple impacts of transposons.</title>
        <authorList>
            <person name="Zhao G."/>
            <person name="Zou C."/>
            <person name="Li K."/>
            <person name="Wang K."/>
            <person name="Li T."/>
            <person name="Gao L."/>
            <person name="Zhang X."/>
            <person name="Wang H."/>
            <person name="Yang Z."/>
            <person name="Liu X."/>
            <person name="Jiang W."/>
            <person name="Mao L."/>
            <person name="Kong X."/>
            <person name="Jiao Y."/>
            <person name="Jia J."/>
        </authorList>
    </citation>
    <scope>NUCLEOTIDE SEQUENCE [LARGE SCALE GENOMIC DNA]</scope>
    <source>
        <strain evidence="2">cv. AL8/78</strain>
    </source>
</reference>
<reference evidence="1" key="3">
    <citation type="journal article" date="2017" name="Nature">
        <title>Genome sequence of the progenitor of the wheat D genome Aegilops tauschii.</title>
        <authorList>
            <person name="Luo M.C."/>
            <person name="Gu Y.Q."/>
            <person name="Puiu D."/>
            <person name="Wang H."/>
            <person name="Twardziok S.O."/>
            <person name="Deal K.R."/>
            <person name="Huo N."/>
            <person name="Zhu T."/>
            <person name="Wang L."/>
            <person name="Wang Y."/>
            <person name="McGuire P.E."/>
            <person name="Liu S."/>
            <person name="Long H."/>
            <person name="Ramasamy R.K."/>
            <person name="Rodriguez J.C."/>
            <person name="Van S.L."/>
            <person name="Yuan L."/>
            <person name="Wang Z."/>
            <person name="Xia Z."/>
            <person name="Xiao L."/>
            <person name="Anderson O.D."/>
            <person name="Ouyang S."/>
            <person name="Liang Y."/>
            <person name="Zimin A.V."/>
            <person name="Pertea G."/>
            <person name="Qi P."/>
            <person name="Bennetzen J.L."/>
            <person name="Dai X."/>
            <person name="Dawson M.W."/>
            <person name="Muller H.G."/>
            <person name="Kugler K."/>
            <person name="Rivarola-Duarte L."/>
            <person name="Spannagl M."/>
            <person name="Mayer K.F.X."/>
            <person name="Lu F.H."/>
            <person name="Bevan M.W."/>
            <person name="Leroy P."/>
            <person name="Li P."/>
            <person name="You F.M."/>
            <person name="Sun Q."/>
            <person name="Liu Z."/>
            <person name="Lyons E."/>
            <person name="Wicker T."/>
            <person name="Salzberg S.L."/>
            <person name="Devos K.M."/>
            <person name="Dvorak J."/>
        </authorList>
    </citation>
    <scope>NUCLEOTIDE SEQUENCE [LARGE SCALE GENOMIC DNA]</scope>
    <source>
        <strain evidence="1">cv. AL8/78</strain>
    </source>
</reference>
<dbReference type="AlphaFoldDB" id="A0A453IDT9"/>
<reference evidence="1" key="5">
    <citation type="journal article" date="2021" name="G3 (Bethesda)">
        <title>Aegilops tauschii genome assembly Aet v5.0 features greater sequence contiguity and improved annotation.</title>
        <authorList>
            <person name="Wang L."/>
            <person name="Zhu T."/>
            <person name="Rodriguez J.C."/>
            <person name="Deal K.R."/>
            <person name="Dubcovsky J."/>
            <person name="McGuire P.E."/>
            <person name="Lux T."/>
            <person name="Spannagl M."/>
            <person name="Mayer K.F.X."/>
            <person name="Baldrich P."/>
            <person name="Meyers B.C."/>
            <person name="Huo N."/>
            <person name="Gu Y.Q."/>
            <person name="Zhou H."/>
            <person name="Devos K.M."/>
            <person name="Bennetzen J.L."/>
            <person name="Unver T."/>
            <person name="Budak H."/>
            <person name="Gulick P.J."/>
            <person name="Galiba G."/>
            <person name="Kalapos B."/>
            <person name="Nelson D.R."/>
            <person name="Li P."/>
            <person name="You F.M."/>
            <person name="Luo M.C."/>
            <person name="Dvorak J."/>
        </authorList>
    </citation>
    <scope>NUCLEOTIDE SEQUENCE [LARGE SCALE GENOMIC DNA]</scope>
    <source>
        <strain evidence="1">cv. AL8/78</strain>
    </source>
</reference>
<protein>
    <submittedName>
        <fullName evidence="1">Uncharacterized protein</fullName>
    </submittedName>
</protein>
<sequence>MMQLTTISINFSCTQCSRVNILSTFYCVTCVYSFFNASLQLLGVPNCRLNYLDLPMYSNIWLLKKCKYFQHEHGFKRVFAPFGATGHLVHLKDCKS</sequence>
<organism evidence="1 2">
    <name type="scientific">Aegilops tauschii subsp. strangulata</name>
    <name type="common">Goatgrass</name>
    <dbReference type="NCBI Taxonomy" id="200361"/>
    <lineage>
        <taxon>Eukaryota</taxon>
        <taxon>Viridiplantae</taxon>
        <taxon>Streptophyta</taxon>
        <taxon>Embryophyta</taxon>
        <taxon>Tracheophyta</taxon>
        <taxon>Spermatophyta</taxon>
        <taxon>Magnoliopsida</taxon>
        <taxon>Liliopsida</taxon>
        <taxon>Poales</taxon>
        <taxon>Poaceae</taxon>
        <taxon>BOP clade</taxon>
        <taxon>Pooideae</taxon>
        <taxon>Triticodae</taxon>
        <taxon>Triticeae</taxon>
        <taxon>Triticinae</taxon>
        <taxon>Aegilops</taxon>
    </lineage>
</organism>
<dbReference type="EnsemblPlants" id="AET4Gv20527200.39">
    <property type="protein sequence ID" value="AET4Gv20527200.39"/>
    <property type="gene ID" value="AET4Gv20527200"/>
</dbReference>
<proteinExistence type="predicted"/>
<reference evidence="2" key="1">
    <citation type="journal article" date="2014" name="Science">
        <title>Ancient hybridizations among the ancestral genomes of bread wheat.</title>
        <authorList>
            <consortium name="International Wheat Genome Sequencing Consortium,"/>
            <person name="Marcussen T."/>
            <person name="Sandve S.R."/>
            <person name="Heier L."/>
            <person name="Spannagl M."/>
            <person name="Pfeifer M."/>
            <person name="Jakobsen K.S."/>
            <person name="Wulff B.B."/>
            <person name="Steuernagel B."/>
            <person name="Mayer K.F."/>
            <person name="Olsen O.A."/>
        </authorList>
    </citation>
    <scope>NUCLEOTIDE SEQUENCE [LARGE SCALE GENOMIC DNA]</scope>
    <source>
        <strain evidence="2">cv. AL8/78</strain>
    </source>
</reference>
<dbReference type="EnsemblPlants" id="AET4Gv20527200.38">
    <property type="protein sequence ID" value="AET4Gv20527200.38"/>
    <property type="gene ID" value="AET4Gv20527200"/>
</dbReference>
<accession>A0A453IDT9</accession>